<gene>
    <name evidence="9" type="ORF">SAMN05421779_103359</name>
</gene>
<evidence type="ECO:0000256" key="6">
    <source>
        <dbReference type="ARBA" id="ARBA00023004"/>
    </source>
</evidence>
<evidence type="ECO:0000256" key="4">
    <source>
        <dbReference type="ARBA" id="ARBA00022729"/>
    </source>
</evidence>
<dbReference type="EMBL" id="FTOA01000003">
    <property type="protein sequence ID" value="SIS73831.1"/>
    <property type="molecule type" value="Genomic_DNA"/>
</dbReference>
<keyword evidence="6" id="KW-0408">Iron</keyword>
<dbReference type="STRING" id="80876.SAMN05421779_103359"/>
<keyword evidence="7" id="KW-1133">Transmembrane helix</keyword>
<evidence type="ECO:0000256" key="1">
    <source>
        <dbReference type="ARBA" id="ARBA00022448"/>
    </source>
</evidence>
<dbReference type="PANTHER" id="PTHR35038">
    <property type="entry name" value="DISSIMILATORY SULFITE REDUCTASE SIRA"/>
    <property type="match status" value="1"/>
</dbReference>
<dbReference type="RefSeq" id="WP_076400009.1">
    <property type="nucleotide sequence ID" value="NZ_FTOA01000003.1"/>
</dbReference>
<dbReference type="Gene3D" id="1.10.1130.10">
    <property type="entry name" value="Flavocytochrome C3, Chain A"/>
    <property type="match status" value="2"/>
</dbReference>
<keyword evidence="7" id="KW-0812">Transmembrane</keyword>
<dbReference type="CDD" id="cd08168">
    <property type="entry name" value="Cytochrom_C3"/>
    <property type="match status" value="1"/>
</dbReference>
<keyword evidence="1" id="KW-0813">Transport</keyword>
<evidence type="ECO:0000259" key="8">
    <source>
        <dbReference type="Pfam" id="PF02085"/>
    </source>
</evidence>
<name>A0A1N7LJ98_9PROT</name>
<keyword evidence="2" id="KW-0349">Heme</keyword>
<sequence length="357" mass="39789">MIQGFRLRRIAPKPFFVAFFLLATLLISGLPQGFGSAPARAEEAASDDFSGGDDFGLTEADPELPAKIRKWNADCLSCHSEDGVKNPPRAGMDLKLLATLTQDAHRFEMGDHGKMACKDCHTEAYVPYPHLPKAKEKIKGCIECHQQPAKIIEPEFKASVHFKELGASFTCLSCHEAHIMKKASKIGSAHMATEQDNTQCLTCHGDDATYAKWKPKDKRPDMAVAHDWLPEQDLHFAQVRCMDCHTPVPELTLSHTVLPKEKAVRDCAACHSDDGELGKRLYKKMLRDSDDGWGGFRNAPWLGEIYVMGANRNQWLELSALALVSLTAVAILLRLLWRRLRRSPPASTPPASHREDR</sequence>
<accession>A0A1N7LJ98</accession>
<dbReference type="PANTHER" id="PTHR35038:SF8">
    <property type="entry name" value="C-TYPE POLYHEME CYTOCHROME OMCC"/>
    <property type="match status" value="1"/>
</dbReference>
<keyword evidence="4" id="KW-0732">Signal</keyword>
<protein>
    <submittedName>
        <fullName evidence="9">Class III cytochrome C family protein</fullName>
    </submittedName>
</protein>
<dbReference type="OrthoDB" id="9814800at2"/>
<proteinExistence type="predicted"/>
<dbReference type="InterPro" id="IPR051829">
    <property type="entry name" value="Multiheme_Cytochr_ET"/>
</dbReference>
<evidence type="ECO:0000256" key="2">
    <source>
        <dbReference type="ARBA" id="ARBA00022617"/>
    </source>
</evidence>
<keyword evidence="3" id="KW-0479">Metal-binding</keyword>
<dbReference type="InterPro" id="IPR020942">
    <property type="entry name" value="Cyt_c_III_dom"/>
</dbReference>
<evidence type="ECO:0000313" key="10">
    <source>
        <dbReference type="Proteomes" id="UP000185678"/>
    </source>
</evidence>
<keyword evidence="7" id="KW-0472">Membrane</keyword>
<organism evidence="9 10">
    <name type="scientific">Insolitispirillum peregrinum</name>
    <dbReference type="NCBI Taxonomy" id="80876"/>
    <lineage>
        <taxon>Bacteria</taxon>
        <taxon>Pseudomonadati</taxon>
        <taxon>Pseudomonadota</taxon>
        <taxon>Alphaproteobacteria</taxon>
        <taxon>Rhodospirillales</taxon>
        <taxon>Novispirillaceae</taxon>
        <taxon>Insolitispirillum</taxon>
    </lineage>
</organism>
<dbReference type="InterPro" id="IPR036280">
    <property type="entry name" value="Multihaem_cyt_sf"/>
</dbReference>
<keyword evidence="5" id="KW-0249">Electron transport</keyword>
<reference evidence="9 10" key="1">
    <citation type="submission" date="2017-01" db="EMBL/GenBank/DDBJ databases">
        <authorList>
            <person name="Mah S.A."/>
            <person name="Swanson W.J."/>
            <person name="Moy G.W."/>
            <person name="Vacquier V.D."/>
        </authorList>
    </citation>
    <scope>NUCLEOTIDE SEQUENCE [LARGE SCALE GENOMIC DNA]</scope>
    <source>
        <strain evidence="9 10">DSM 11589</strain>
    </source>
</reference>
<feature type="transmembrane region" description="Helical" evidence="7">
    <location>
        <begin position="315"/>
        <end position="337"/>
    </location>
</feature>
<evidence type="ECO:0000256" key="5">
    <source>
        <dbReference type="ARBA" id="ARBA00022982"/>
    </source>
</evidence>
<dbReference type="AlphaFoldDB" id="A0A1N7LJ98"/>
<evidence type="ECO:0000256" key="7">
    <source>
        <dbReference type="SAM" id="Phobius"/>
    </source>
</evidence>
<evidence type="ECO:0000313" key="9">
    <source>
        <dbReference type="EMBL" id="SIS73831.1"/>
    </source>
</evidence>
<keyword evidence="10" id="KW-1185">Reference proteome</keyword>
<dbReference type="Pfam" id="PF02085">
    <property type="entry name" value="Cytochrom_CIII"/>
    <property type="match status" value="1"/>
</dbReference>
<dbReference type="SUPFAM" id="SSF48695">
    <property type="entry name" value="Multiheme cytochromes"/>
    <property type="match status" value="1"/>
</dbReference>
<feature type="domain" description="Class III cytochrome C" evidence="8">
    <location>
        <begin position="101"/>
        <end position="204"/>
    </location>
</feature>
<evidence type="ECO:0000256" key="3">
    <source>
        <dbReference type="ARBA" id="ARBA00022723"/>
    </source>
</evidence>
<dbReference type="Proteomes" id="UP000185678">
    <property type="component" value="Unassembled WGS sequence"/>
</dbReference>